<evidence type="ECO:0000313" key="2">
    <source>
        <dbReference type="EMBL" id="GMH21347.1"/>
    </source>
</evidence>
<evidence type="ECO:0000313" key="3">
    <source>
        <dbReference type="Proteomes" id="UP001279734"/>
    </source>
</evidence>
<evidence type="ECO:0000256" key="1">
    <source>
        <dbReference type="SAM" id="MobiDB-lite"/>
    </source>
</evidence>
<reference evidence="2" key="1">
    <citation type="submission" date="2023-05" db="EMBL/GenBank/DDBJ databases">
        <title>Nepenthes gracilis genome sequencing.</title>
        <authorList>
            <person name="Fukushima K."/>
        </authorList>
    </citation>
    <scope>NUCLEOTIDE SEQUENCE</scope>
    <source>
        <strain evidence="2">SING2019-196</strain>
    </source>
</reference>
<sequence>MQQIEGTSNRDPFESTAKHPGLRLLNTKRRTAQLASDFQRYQATASRTAFHQLNQGFAKSAPAKSPAAQPRRNQLFTSGWIYKPDNVAYSAISILRNSTSTGSESSIPWVAFSISSRSACYSIVIR</sequence>
<dbReference type="EMBL" id="BSYO01000023">
    <property type="protein sequence ID" value="GMH21347.1"/>
    <property type="molecule type" value="Genomic_DNA"/>
</dbReference>
<accession>A0AAD3T3E2</accession>
<organism evidence="2 3">
    <name type="scientific">Nepenthes gracilis</name>
    <name type="common">Slender pitcher plant</name>
    <dbReference type="NCBI Taxonomy" id="150966"/>
    <lineage>
        <taxon>Eukaryota</taxon>
        <taxon>Viridiplantae</taxon>
        <taxon>Streptophyta</taxon>
        <taxon>Embryophyta</taxon>
        <taxon>Tracheophyta</taxon>
        <taxon>Spermatophyta</taxon>
        <taxon>Magnoliopsida</taxon>
        <taxon>eudicotyledons</taxon>
        <taxon>Gunneridae</taxon>
        <taxon>Pentapetalae</taxon>
        <taxon>Caryophyllales</taxon>
        <taxon>Nepenthaceae</taxon>
        <taxon>Nepenthes</taxon>
    </lineage>
</organism>
<proteinExistence type="predicted"/>
<name>A0AAD3T3E2_NEPGR</name>
<keyword evidence="3" id="KW-1185">Reference proteome</keyword>
<dbReference type="Proteomes" id="UP001279734">
    <property type="component" value="Unassembled WGS sequence"/>
</dbReference>
<comment type="caution">
    <text evidence="2">The sequence shown here is derived from an EMBL/GenBank/DDBJ whole genome shotgun (WGS) entry which is preliminary data.</text>
</comment>
<feature type="compositionally biased region" description="Polar residues" evidence="1">
    <location>
        <begin position="1"/>
        <end position="10"/>
    </location>
</feature>
<protein>
    <submittedName>
        <fullName evidence="2">Uncharacterized protein</fullName>
    </submittedName>
</protein>
<gene>
    <name evidence="2" type="ORF">Nepgr_023189</name>
</gene>
<dbReference type="AlphaFoldDB" id="A0AAD3T3E2"/>
<feature type="region of interest" description="Disordered" evidence="1">
    <location>
        <begin position="1"/>
        <end position="26"/>
    </location>
</feature>